<gene>
    <name evidence="1" type="ORF">JOC58_004383</name>
</gene>
<accession>A0ABU1J7C5</accession>
<dbReference type="Proteomes" id="UP001185028">
    <property type="component" value="Unassembled WGS sequence"/>
</dbReference>
<proteinExistence type="predicted"/>
<sequence length="219" mass="25518">MTDHHPYPMLYASGSIRVADHLLNEASLPVEVHDFLMQYGLPMLPTKNDNTIAPVQFCEPFIHSIGKRQWFIIAREEWSEGLRIGLDLASFEVCWLEETGNGRPAIAVLNRSLFCFLDFMEQLLVFVAKHPLPEYEAQTYTAEEAAEKLAAWRERQRTGQSIQRTPEQEKRIRMNRQLEQQFQAGLRQLKQSFRQTDAIAMKRNSWWKVVLEQLEDGII</sequence>
<dbReference type="EMBL" id="JAVDQH010000029">
    <property type="protein sequence ID" value="MDR6246447.1"/>
    <property type="molecule type" value="Genomic_DNA"/>
</dbReference>
<reference evidence="1 2" key="1">
    <citation type="submission" date="2023-07" db="EMBL/GenBank/DDBJ databases">
        <title>Genomic Encyclopedia of Type Strains, Phase IV (KMG-IV): sequencing the most valuable type-strain genomes for metagenomic binning, comparative biology and taxonomic classification.</title>
        <authorList>
            <person name="Goeker M."/>
        </authorList>
    </citation>
    <scope>NUCLEOTIDE SEQUENCE [LARGE SCALE GENOMIC DNA]</scope>
    <source>
        <strain evidence="1 2">DSM 22170</strain>
    </source>
</reference>
<protein>
    <recommendedName>
        <fullName evidence="3">SMI1/KNR4 family protein</fullName>
    </recommendedName>
</protein>
<evidence type="ECO:0000313" key="2">
    <source>
        <dbReference type="Proteomes" id="UP001185028"/>
    </source>
</evidence>
<comment type="caution">
    <text evidence="1">The sequence shown here is derived from an EMBL/GenBank/DDBJ whole genome shotgun (WGS) entry which is preliminary data.</text>
</comment>
<keyword evidence="2" id="KW-1185">Reference proteome</keyword>
<evidence type="ECO:0000313" key="1">
    <source>
        <dbReference type="EMBL" id="MDR6246447.1"/>
    </source>
</evidence>
<name>A0ABU1J7C5_9BACL</name>
<dbReference type="RefSeq" id="WP_188776119.1">
    <property type="nucleotide sequence ID" value="NZ_BMMB01000006.1"/>
</dbReference>
<evidence type="ECO:0008006" key="3">
    <source>
        <dbReference type="Google" id="ProtNLM"/>
    </source>
</evidence>
<organism evidence="1 2">
    <name type="scientific">Paenibacillus hunanensis</name>
    <dbReference type="NCBI Taxonomy" id="539262"/>
    <lineage>
        <taxon>Bacteria</taxon>
        <taxon>Bacillati</taxon>
        <taxon>Bacillota</taxon>
        <taxon>Bacilli</taxon>
        <taxon>Bacillales</taxon>
        <taxon>Paenibacillaceae</taxon>
        <taxon>Paenibacillus</taxon>
    </lineage>
</organism>